<evidence type="ECO:0000313" key="1">
    <source>
        <dbReference type="EMBL" id="KRX03453.1"/>
    </source>
</evidence>
<dbReference type="Pfam" id="PF19420">
    <property type="entry name" value="DDAH_eukar"/>
    <property type="match status" value="1"/>
</dbReference>
<dbReference type="SUPFAM" id="SSF55909">
    <property type="entry name" value="Pentein"/>
    <property type="match status" value="1"/>
</dbReference>
<dbReference type="OMA" id="RCMMAEV"/>
<dbReference type="OrthoDB" id="14321at2759"/>
<gene>
    <name evidence="1" type="ORF">PPERSA_02832</name>
</gene>
<dbReference type="Proteomes" id="UP000054937">
    <property type="component" value="Unassembled WGS sequence"/>
</dbReference>
<organism evidence="1 2">
    <name type="scientific">Pseudocohnilembus persalinus</name>
    <name type="common">Ciliate</name>
    <dbReference type="NCBI Taxonomy" id="266149"/>
    <lineage>
        <taxon>Eukaryota</taxon>
        <taxon>Sar</taxon>
        <taxon>Alveolata</taxon>
        <taxon>Ciliophora</taxon>
        <taxon>Intramacronucleata</taxon>
        <taxon>Oligohymenophorea</taxon>
        <taxon>Scuticociliatia</taxon>
        <taxon>Philasterida</taxon>
        <taxon>Pseudocohnilembidae</taxon>
        <taxon>Pseudocohnilembus</taxon>
    </lineage>
</organism>
<dbReference type="PANTHER" id="PTHR43224">
    <property type="entry name" value="AMIDINOTRANSFERASE"/>
    <property type="match status" value="1"/>
</dbReference>
<sequence length="321" mass="37211">MNFSNNNQNTATSILMIKPVDFQYNQETATDNEFMNKTIENTKANKEALKEFDKAVKIIQNSGVNVLVFDKNEADNDLKEISMPDAVFPNNWISTDTDNAILLYQMMAKNRNYEKHQFRYIAEMLSKQFVIDSVVNFSYKDQILEGTGSLLIDRVKRRAYCSRSKRAEQDIFEHWCRTRNYEGILFDGFAKSGTPIYHTNVLLSIGEKFAVFCADTIKDEQQRKFVVEKLKEDRELILISQKQVEEYFCGNILEVANQKGEKQIFMSQRAYDGFTKEQIETLSKYGKLNPVPLYNIEEIGGGSMRCMMAEIFLQPKKQESQ</sequence>
<evidence type="ECO:0000313" key="2">
    <source>
        <dbReference type="Proteomes" id="UP000054937"/>
    </source>
</evidence>
<keyword evidence="2" id="KW-1185">Reference proteome</keyword>
<protein>
    <recommendedName>
        <fullName evidence="3">Amidinotransferase</fullName>
    </recommendedName>
</protein>
<comment type="caution">
    <text evidence="1">The sequence shown here is derived from an EMBL/GenBank/DDBJ whole genome shotgun (WGS) entry which is preliminary data.</text>
</comment>
<dbReference type="EMBL" id="LDAU01000131">
    <property type="protein sequence ID" value="KRX03453.1"/>
    <property type="molecule type" value="Genomic_DNA"/>
</dbReference>
<dbReference type="PIRSF" id="PIRSF028188">
    <property type="entry name" value="Amdntrnsf_FN0238"/>
    <property type="match status" value="1"/>
</dbReference>
<proteinExistence type="predicted"/>
<evidence type="ECO:0008006" key="3">
    <source>
        <dbReference type="Google" id="ProtNLM"/>
    </source>
</evidence>
<dbReference type="AlphaFoldDB" id="A0A0V0QMK6"/>
<name>A0A0V0QMK6_PSEPJ</name>
<dbReference type="InParanoid" id="A0A0V0QMK6"/>
<reference evidence="1 2" key="1">
    <citation type="journal article" date="2015" name="Sci. Rep.">
        <title>Genome of the facultative scuticociliatosis pathogen Pseudocohnilembus persalinus provides insight into its virulence through horizontal gene transfer.</title>
        <authorList>
            <person name="Xiong J."/>
            <person name="Wang G."/>
            <person name="Cheng J."/>
            <person name="Tian M."/>
            <person name="Pan X."/>
            <person name="Warren A."/>
            <person name="Jiang C."/>
            <person name="Yuan D."/>
            <person name="Miao W."/>
        </authorList>
    </citation>
    <scope>NUCLEOTIDE SEQUENCE [LARGE SCALE GENOMIC DNA]</scope>
    <source>
        <strain evidence="1">36N120E</strain>
    </source>
</reference>
<accession>A0A0V0QMK6</accession>
<dbReference type="PANTHER" id="PTHR43224:SF1">
    <property type="entry name" value="AMIDINOTRANSFERASE"/>
    <property type="match status" value="1"/>
</dbReference>
<dbReference type="Gene3D" id="3.75.10.10">
    <property type="entry name" value="L-arginine/glycine Amidinotransferase, Chain A"/>
    <property type="match status" value="1"/>
</dbReference>
<dbReference type="InterPro" id="IPR014541">
    <property type="entry name" value="Amdntrnsf_FN0238"/>
</dbReference>